<sequence>MQKQTNIKNYLEGPEMTQLVVKAREIKNSGKIFSDIYDAKGCQYVDLVQEGGGVLGIALVGYTYILEQAGIRFYSLGGTSAGAINALFMAGMANIGEPVSMKILDALSQKNFFDFVDGPKRVKHLIQRKVEERGGLFWNLLFNSVTIYYQLRYRLGLNPGEKLENWIDHHLREAGINSYADLKQKRTLASQLYHRENKPISKPRLAIISSEITTHTKVDFPRMAHLYWKDVENIHPAQFVKASIAIPYFYYPFVKKDIPDAGTKSHKEWMTFAGYRGEVPPEVKFVDGGLLSNFPINIFHTKKIPSLPTFGVRLSVYREKYSSTSGAFSLGGAMISTMRQIHDYDFLLRNPDYKQLICHIDADLQYNWLNFNMSFQDQQNLLLMGARKGLAFLQNFDWNAYKSVREKIQEC</sequence>
<feature type="short sequence motif" description="GXSXG" evidence="2">
    <location>
        <begin position="78"/>
        <end position="82"/>
    </location>
</feature>
<evidence type="ECO:0000313" key="5">
    <source>
        <dbReference type="Proteomes" id="UP001230915"/>
    </source>
</evidence>
<evidence type="ECO:0000259" key="3">
    <source>
        <dbReference type="PROSITE" id="PS51635"/>
    </source>
</evidence>
<feature type="active site" description="Nucleophile" evidence="2">
    <location>
        <position position="80"/>
    </location>
</feature>
<proteinExistence type="predicted"/>
<evidence type="ECO:0000256" key="2">
    <source>
        <dbReference type="PROSITE-ProRule" id="PRU01161"/>
    </source>
</evidence>
<feature type="short sequence motif" description="GXGXXG" evidence="2">
    <location>
        <begin position="51"/>
        <end position="56"/>
    </location>
</feature>
<dbReference type="PANTHER" id="PTHR46394:SF1">
    <property type="entry name" value="PNPLA DOMAIN-CONTAINING PROTEIN"/>
    <property type="match status" value="1"/>
</dbReference>
<dbReference type="RefSeq" id="WP_308862938.1">
    <property type="nucleotide sequence ID" value="NZ_JAVHUL010000003.1"/>
</dbReference>
<gene>
    <name evidence="4" type="ORF">RBU60_01925</name>
</gene>
<dbReference type="Proteomes" id="UP001230915">
    <property type="component" value="Unassembled WGS sequence"/>
</dbReference>
<dbReference type="PROSITE" id="PS51635">
    <property type="entry name" value="PNPLA"/>
    <property type="match status" value="1"/>
</dbReference>
<dbReference type="InterPro" id="IPR002641">
    <property type="entry name" value="PNPLA_dom"/>
</dbReference>
<organism evidence="4 5">
    <name type="scientific">Mesonia profundi</name>
    <dbReference type="NCBI Taxonomy" id="3070998"/>
    <lineage>
        <taxon>Bacteria</taxon>
        <taxon>Pseudomonadati</taxon>
        <taxon>Bacteroidota</taxon>
        <taxon>Flavobacteriia</taxon>
        <taxon>Flavobacteriales</taxon>
        <taxon>Flavobacteriaceae</taxon>
        <taxon>Mesonia</taxon>
    </lineage>
</organism>
<evidence type="ECO:0000256" key="1">
    <source>
        <dbReference type="ARBA" id="ARBA00023098"/>
    </source>
</evidence>
<protein>
    <submittedName>
        <fullName evidence="4">Patatin-like phospholipase family protein</fullName>
    </submittedName>
</protein>
<feature type="active site" description="Proton acceptor" evidence="2">
    <location>
        <position position="287"/>
    </location>
</feature>
<feature type="short sequence motif" description="DGA/G" evidence="2">
    <location>
        <begin position="287"/>
        <end position="289"/>
    </location>
</feature>
<dbReference type="InterPro" id="IPR016035">
    <property type="entry name" value="Acyl_Trfase/lysoPLipase"/>
</dbReference>
<keyword evidence="2" id="KW-0442">Lipid degradation</keyword>
<dbReference type="PANTHER" id="PTHR46394">
    <property type="entry name" value="ANNEXIN"/>
    <property type="match status" value="1"/>
</dbReference>
<dbReference type="Gene3D" id="3.40.1090.10">
    <property type="entry name" value="Cytosolic phospholipase A2 catalytic domain"/>
    <property type="match status" value="1"/>
</dbReference>
<dbReference type="InterPro" id="IPR052580">
    <property type="entry name" value="Lipid_Hydrolase"/>
</dbReference>
<feature type="domain" description="PNPLA" evidence="3">
    <location>
        <begin position="47"/>
        <end position="300"/>
    </location>
</feature>
<keyword evidence="2" id="KW-0378">Hydrolase</keyword>
<evidence type="ECO:0000313" key="4">
    <source>
        <dbReference type="EMBL" id="MDQ7916318.1"/>
    </source>
</evidence>
<comment type="caution">
    <text evidence="4">The sequence shown here is derived from an EMBL/GenBank/DDBJ whole genome shotgun (WGS) entry which is preliminary data.</text>
</comment>
<keyword evidence="5" id="KW-1185">Reference proteome</keyword>
<dbReference type="Pfam" id="PF01734">
    <property type="entry name" value="Patatin"/>
    <property type="match status" value="1"/>
</dbReference>
<accession>A0ABU0ZZZ8</accession>
<reference evidence="4 5" key="1">
    <citation type="submission" date="2023-08" db="EMBL/GenBank/DDBJ databases">
        <title>Mesonia sp. MT50, isolated from deep-sea sediment of the Mariana Trench.</title>
        <authorList>
            <person name="Fu H."/>
        </authorList>
    </citation>
    <scope>NUCLEOTIDE SEQUENCE [LARGE SCALE GENOMIC DNA]</scope>
    <source>
        <strain evidence="4 5">MT50</strain>
    </source>
</reference>
<dbReference type="SUPFAM" id="SSF52151">
    <property type="entry name" value="FabD/lysophospholipase-like"/>
    <property type="match status" value="1"/>
</dbReference>
<dbReference type="EMBL" id="JAVHUL010000003">
    <property type="protein sequence ID" value="MDQ7916318.1"/>
    <property type="molecule type" value="Genomic_DNA"/>
</dbReference>
<keyword evidence="1 2" id="KW-0443">Lipid metabolism</keyword>
<name>A0ABU0ZZZ8_9FLAO</name>